<reference evidence="3 4" key="1">
    <citation type="journal article" date="2009" name="Stand. Genomic Sci.">
        <title>Complete genome sequence of Kangiella koreensis type strain (SW-125).</title>
        <authorList>
            <person name="Han C."/>
            <person name="Sikorski J."/>
            <person name="Lapidus A."/>
            <person name="Nolan M."/>
            <person name="Glavina Del Rio T."/>
            <person name="Tice H."/>
            <person name="Cheng J.F."/>
            <person name="Lucas S."/>
            <person name="Chen F."/>
            <person name="Copeland A."/>
            <person name="Ivanova N."/>
            <person name="Mavromatis K."/>
            <person name="Ovchinnikova G."/>
            <person name="Pati A."/>
            <person name="Bruce D."/>
            <person name="Goodwin L."/>
            <person name="Pitluck S."/>
            <person name="Chen A."/>
            <person name="Palaniappan K."/>
            <person name="Land M."/>
            <person name="Hauser L."/>
            <person name="Chang Y.J."/>
            <person name="Jeffries C.D."/>
            <person name="Chain P."/>
            <person name="Saunders E."/>
            <person name="Brettin T."/>
            <person name="Goker M."/>
            <person name="Tindall B.J."/>
            <person name="Bristow J."/>
            <person name="Eisen J.A."/>
            <person name="Markowitz V."/>
            <person name="Hugenholtz P."/>
            <person name="Kyrpides N.C."/>
            <person name="Klenk H.P."/>
            <person name="Detter J.C."/>
        </authorList>
    </citation>
    <scope>NUCLEOTIDE SEQUENCE [LARGE SCALE GENOMIC DNA]</scope>
    <source>
        <strain evidence="4">DSM 16069 / KCTC 12182 / SW-125</strain>
    </source>
</reference>
<evidence type="ECO:0000256" key="1">
    <source>
        <dbReference type="ARBA" id="ARBA00023125"/>
    </source>
</evidence>
<protein>
    <submittedName>
        <fullName evidence="3">Transcriptional regulator, MerR family</fullName>
    </submittedName>
</protein>
<name>C7RBS7_KANKD</name>
<dbReference type="InterPro" id="IPR000551">
    <property type="entry name" value="MerR-type_HTH_dom"/>
</dbReference>
<evidence type="ECO:0000259" key="2">
    <source>
        <dbReference type="PROSITE" id="PS50937"/>
    </source>
</evidence>
<dbReference type="Gene3D" id="1.10.1660.10">
    <property type="match status" value="1"/>
</dbReference>
<dbReference type="RefSeq" id="WP_012801233.1">
    <property type="nucleotide sequence ID" value="NC_013166.1"/>
</dbReference>
<dbReference type="STRING" id="523791.Kkor_1303"/>
<feature type="domain" description="HTH merR-type" evidence="2">
    <location>
        <begin position="1"/>
        <end position="69"/>
    </location>
</feature>
<dbReference type="Pfam" id="PF13411">
    <property type="entry name" value="MerR_1"/>
    <property type="match status" value="1"/>
</dbReference>
<dbReference type="OrthoDB" id="9808480at2"/>
<keyword evidence="4" id="KW-1185">Reference proteome</keyword>
<evidence type="ECO:0000313" key="3">
    <source>
        <dbReference type="EMBL" id="ACV26719.1"/>
    </source>
</evidence>
<dbReference type="GO" id="GO:0003700">
    <property type="term" value="F:DNA-binding transcription factor activity"/>
    <property type="evidence" value="ECO:0007669"/>
    <property type="project" value="InterPro"/>
</dbReference>
<evidence type="ECO:0000313" key="4">
    <source>
        <dbReference type="Proteomes" id="UP000001231"/>
    </source>
</evidence>
<dbReference type="PANTHER" id="PTHR30204">
    <property type="entry name" value="REDOX-CYCLING DRUG-SENSING TRANSCRIPTIONAL ACTIVATOR SOXR"/>
    <property type="match status" value="1"/>
</dbReference>
<dbReference type="PROSITE" id="PS50937">
    <property type="entry name" value="HTH_MERR_2"/>
    <property type="match status" value="1"/>
</dbReference>
<dbReference type="HOGENOM" id="CLU_060077_2_2_6"/>
<dbReference type="EMBL" id="CP001707">
    <property type="protein sequence ID" value="ACV26719.1"/>
    <property type="molecule type" value="Genomic_DNA"/>
</dbReference>
<dbReference type="PANTHER" id="PTHR30204:SF92">
    <property type="entry name" value="HTH-TYPE TRANSCRIPTIONAL REGULATOR ZNTR"/>
    <property type="match status" value="1"/>
</dbReference>
<dbReference type="KEGG" id="kko:Kkor_1303"/>
<dbReference type="InParanoid" id="C7RBS7"/>
<keyword evidence="1" id="KW-0238">DNA-binding</keyword>
<organism evidence="3 4">
    <name type="scientific">Kangiella koreensis (strain DSM 16069 / JCM 12317 / KCTC 12182 / SW-125)</name>
    <dbReference type="NCBI Taxonomy" id="523791"/>
    <lineage>
        <taxon>Bacteria</taxon>
        <taxon>Pseudomonadati</taxon>
        <taxon>Pseudomonadota</taxon>
        <taxon>Gammaproteobacteria</taxon>
        <taxon>Kangiellales</taxon>
        <taxon>Kangiellaceae</taxon>
        <taxon>Kangiella</taxon>
    </lineage>
</organism>
<dbReference type="GO" id="GO:0003677">
    <property type="term" value="F:DNA binding"/>
    <property type="evidence" value="ECO:0007669"/>
    <property type="project" value="UniProtKB-KW"/>
</dbReference>
<accession>C7RBS7</accession>
<gene>
    <name evidence="3" type="ordered locus">Kkor_1303</name>
</gene>
<sequence length="142" mass="16714">MRVRELATSLDITPDTVRYYTRIGYLKPIKNPRNGYKEFCKKDWQRLRFILSARQIGFSVNDIGQILKEADMQKTPCPTTRRIMELRLRGTEQRFRETALLRTKIKTALKIWKDKPDQAPTGKMICYLIEEFSARQVENASV</sequence>
<dbReference type="eggNOG" id="COG0789">
    <property type="taxonomic scope" value="Bacteria"/>
</dbReference>
<dbReference type="Proteomes" id="UP000001231">
    <property type="component" value="Chromosome"/>
</dbReference>
<dbReference type="InterPro" id="IPR047057">
    <property type="entry name" value="MerR_fam"/>
</dbReference>
<proteinExistence type="predicted"/>
<dbReference type="InterPro" id="IPR009061">
    <property type="entry name" value="DNA-bd_dom_put_sf"/>
</dbReference>
<dbReference type="AlphaFoldDB" id="C7RBS7"/>
<dbReference type="SMART" id="SM00422">
    <property type="entry name" value="HTH_MERR"/>
    <property type="match status" value="1"/>
</dbReference>
<dbReference type="SUPFAM" id="SSF46955">
    <property type="entry name" value="Putative DNA-binding domain"/>
    <property type="match status" value="1"/>
</dbReference>